<gene>
    <name evidence="7" type="ORF">ACHAW5_004819</name>
</gene>
<dbReference type="Pfam" id="PF13365">
    <property type="entry name" value="Trypsin_2"/>
    <property type="match status" value="1"/>
</dbReference>
<dbReference type="AlphaFoldDB" id="A0ABD3MX82"/>
<dbReference type="InterPro" id="IPR043504">
    <property type="entry name" value="Peptidase_S1_PA_chymotrypsin"/>
</dbReference>
<feature type="compositionally biased region" description="Basic and acidic residues" evidence="5">
    <location>
        <begin position="93"/>
        <end position="104"/>
    </location>
</feature>
<evidence type="ECO:0000256" key="6">
    <source>
        <dbReference type="SAM" id="SignalP"/>
    </source>
</evidence>
<name>A0ABD3MX82_9STRA</name>
<evidence type="ECO:0000256" key="2">
    <source>
        <dbReference type="ARBA" id="ARBA00022670"/>
    </source>
</evidence>
<evidence type="ECO:0000256" key="1">
    <source>
        <dbReference type="ARBA" id="ARBA00010541"/>
    </source>
</evidence>
<comment type="caution">
    <text evidence="7">The sequence shown here is derived from an EMBL/GenBank/DDBJ whole genome shotgun (WGS) entry which is preliminary data.</text>
</comment>
<dbReference type="EMBL" id="JALLAZ020001703">
    <property type="protein sequence ID" value="KAL3767426.1"/>
    <property type="molecule type" value="Genomic_DNA"/>
</dbReference>
<accession>A0ABD3MX82</accession>
<evidence type="ECO:0000313" key="8">
    <source>
        <dbReference type="Proteomes" id="UP001530315"/>
    </source>
</evidence>
<feature type="chain" id="PRO_5044763842" description="PDZ domain-containing protein" evidence="6">
    <location>
        <begin position="18"/>
        <end position="513"/>
    </location>
</feature>
<dbReference type="Gene3D" id="2.40.10.120">
    <property type="match status" value="1"/>
</dbReference>
<dbReference type="SUPFAM" id="SSF50156">
    <property type="entry name" value="PDZ domain-like"/>
    <property type="match status" value="1"/>
</dbReference>
<evidence type="ECO:0000313" key="7">
    <source>
        <dbReference type="EMBL" id="KAL3767426.1"/>
    </source>
</evidence>
<keyword evidence="6" id="KW-0732">Signal</keyword>
<feature type="region of interest" description="Disordered" evidence="5">
    <location>
        <begin position="89"/>
        <end position="119"/>
    </location>
</feature>
<dbReference type="Proteomes" id="UP001530315">
    <property type="component" value="Unassembled WGS sequence"/>
</dbReference>
<reference evidence="7 8" key="1">
    <citation type="submission" date="2024-10" db="EMBL/GenBank/DDBJ databases">
        <title>Updated reference genomes for cyclostephanoid diatoms.</title>
        <authorList>
            <person name="Roberts W.R."/>
            <person name="Alverson A.J."/>
        </authorList>
    </citation>
    <scope>NUCLEOTIDE SEQUENCE [LARGE SCALE GENOMIC DNA]</scope>
    <source>
        <strain evidence="7 8">AJA276-08</strain>
    </source>
</reference>
<comment type="similarity">
    <text evidence="1">Belongs to the peptidase S1C family.</text>
</comment>
<evidence type="ECO:0008006" key="9">
    <source>
        <dbReference type="Google" id="ProtNLM"/>
    </source>
</evidence>
<dbReference type="SUPFAM" id="SSF50494">
    <property type="entry name" value="Trypsin-like serine proteases"/>
    <property type="match status" value="1"/>
</dbReference>
<keyword evidence="4" id="KW-0843">Virulence</keyword>
<evidence type="ECO:0000256" key="3">
    <source>
        <dbReference type="ARBA" id="ARBA00022801"/>
    </source>
</evidence>
<sequence length="513" mass="54070">MTVALLLFILLSRAAVAFRCAAPTRQGVAFASKLASSSGDTSDVTVSVRASELDDSLGLTPEERAVVNVHRVCSKSVVYVTSVLKPMGGSISERSRQPLARGREEDDEERRRRQKLPRGMALGSGSGFVVDSAGYIVTNYHVIQRAYEANMAIIQYDTFWNGLASNTTKRIKDSPIGGDSKMMDNFQSIINGTVSAISGRDTLLNETSSSDSLPAQVYVRFGTDGDGDAIGGLASYRQCDIVDVVKELDVAVLKISDPPPSLKPLTYGSSSDLLVGQSLLAIGNPFGLDRTITAGLVSALGRSVTGVAGNEIKNCIQTDAAINPGNSGGPLLTLNGKVVGVNTMIVTTSGSSAGIGFAVPGDYVKERTDLIVELDKERQLRLVKRKGRGWLGVEVATSSLEESLRKRLAGSNTSNADGIGAGAFVMAVAANSPLIHNQDGTQDTGVINAASLVNGSVEIGDRIIMVGGKDISNGKEFANEMKKKVDGEQITLTVENVEGDKRVVYVALGSIPL</sequence>
<protein>
    <recommendedName>
        <fullName evidence="9">PDZ domain-containing protein</fullName>
    </recommendedName>
</protein>
<dbReference type="InterPro" id="IPR009003">
    <property type="entry name" value="Peptidase_S1_PA"/>
</dbReference>
<dbReference type="PANTHER" id="PTHR43343:SF3">
    <property type="entry name" value="PROTEASE DO-LIKE 8, CHLOROPLASTIC"/>
    <property type="match status" value="1"/>
</dbReference>
<dbReference type="Gene3D" id="2.40.10.10">
    <property type="entry name" value="Trypsin-like serine proteases"/>
    <property type="match status" value="1"/>
</dbReference>
<dbReference type="PANTHER" id="PTHR43343">
    <property type="entry name" value="PEPTIDASE S12"/>
    <property type="match status" value="1"/>
</dbReference>
<dbReference type="GO" id="GO:0006508">
    <property type="term" value="P:proteolysis"/>
    <property type="evidence" value="ECO:0007669"/>
    <property type="project" value="UniProtKB-KW"/>
</dbReference>
<keyword evidence="2" id="KW-0645">Protease</keyword>
<evidence type="ECO:0000256" key="5">
    <source>
        <dbReference type="SAM" id="MobiDB-lite"/>
    </source>
</evidence>
<evidence type="ECO:0000256" key="4">
    <source>
        <dbReference type="ARBA" id="ARBA00023026"/>
    </source>
</evidence>
<feature type="signal peptide" evidence="6">
    <location>
        <begin position="1"/>
        <end position="17"/>
    </location>
</feature>
<keyword evidence="8" id="KW-1185">Reference proteome</keyword>
<dbReference type="InterPro" id="IPR051201">
    <property type="entry name" value="Chloro_Bact_Ser_Proteases"/>
</dbReference>
<dbReference type="Gene3D" id="2.30.42.10">
    <property type="match status" value="1"/>
</dbReference>
<dbReference type="GO" id="GO:0008233">
    <property type="term" value="F:peptidase activity"/>
    <property type="evidence" value="ECO:0007669"/>
    <property type="project" value="UniProtKB-KW"/>
</dbReference>
<dbReference type="InterPro" id="IPR036034">
    <property type="entry name" value="PDZ_sf"/>
</dbReference>
<proteinExistence type="inferred from homology"/>
<organism evidence="7 8">
    <name type="scientific">Stephanodiscus triporus</name>
    <dbReference type="NCBI Taxonomy" id="2934178"/>
    <lineage>
        <taxon>Eukaryota</taxon>
        <taxon>Sar</taxon>
        <taxon>Stramenopiles</taxon>
        <taxon>Ochrophyta</taxon>
        <taxon>Bacillariophyta</taxon>
        <taxon>Coscinodiscophyceae</taxon>
        <taxon>Thalassiosirophycidae</taxon>
        <taxon>Stephanodiscales</taxon>
        <taxon>Stephanodiscaceae</taxon>
        <taxon>Stephanodiscus</taxon>
    </lineage>
</organism>
<keyword evidence="3" id="KW-0378">Hydrolase</keyword>